<dbReference type="Pfam" id="PF01436">
    <property type="entry name" value="NHL"/>
    <property type="match status" value="5"/>
</dbReference>
<evidence type="ECO:0000259" key="4">
    <source>
        <dbReference type="Pfam" id="PF01833"/>
    </source>
</evidence>
<protein>
    <submittedName>
        <fullName evidence="5">Gluconolactonase</fullName>
    </submittedName>
</protein>
<dbReference type="PANTHER" id="PTHR13833">
    <property type="match status" value="1"/>
</dbReference>
<feature type="chain" id="PRO_5012651801" evidence="3">
    <location>
        <begin position="22"/>
        <end position="437"/>
    </location>
</feature>
<feature type="repeat" description="NHL" evidence="2">
    <location>
        <begin position="193"/>
        <end position="223"/>
    </location>
</feature>
<feature type="repeat" description="NHL" evidence="2">
    <location>
        <begin position="301"/>
        <end position="331"/>
    </location>
</feature>
<keyword evidence="3" id="KW-0732">Signal</keyword>
<reference evidence="5 6" key="1">
    <citation type="submission" date="2017-10" db="EMBL/GenBank/DDBJ databases">
        <title>Paenichitinophaga pekingensis gen. nov., sp. nov., isolated from activated sludge.</title>
        <authorList>
            <person name="Jin D."/>
            <person name="Kong X."/>
            <person name="Deng Y."/>
            <person name="Bai Z."/>
        </authorList>
    </citation>
    <scope>NUCLEOTIDE SEQUENCE [LARGE SCALE GENOMIC DNA]</scope>
    <source>
        <strain evidence="5 6">13</strain>
    </source>
</reference>
<dbReference type="OrthoDB" id="791543at2"/>
<dbReference type="InterPro" id="IPR002909">
    <property type="entry name" value="IPT_dom"/>
</dbReference>
<keyword evidence="1" id="KW-0677">Repeat</keyword>
<keyword evidence="6" id="KW-1185">Reference proteome</keyword>
<dbReference type="CDD" id="cd00603">
    <property type="entry name" value="IPT_PCSR"/>
    <property type="match status" value="1"/>
</dbReference>
<feature type="repeat" description="NHL" evidence="2">
    <location>
        <begin position="242"/>
        <end position="277"/>
    </location>
</feature>
<evidence type="ECO:0000256" key="3">
    <source>
        <dbReference type="SAM" id="SignalP"/>
    </source>
</evidence>
<dbReference type="KEGG" id="cbae:COR50_11800"/>
<feature type="signal peptide" evidence="3">
    <location>
        <begin position="1"/>
        <end position="21"/>
    </location>
</feature>
<sequence length="437" mass="45973">MKILTYSFLCLAFLLCYSCNKDDDKSQPDVLKITSIWPAYGTANTIVTINGKEFSNVRENNKVSFNNIPAIVIEASETQLQVVSPEGGSTGNVNIEVGGQQFMGPVYSYTLPPEEYFVETYAGTGGTAGSVEGSLKAAKFRNPEGLSIDLLGNLYIADRGNNRIRKISGGMVSAYAGKDQDGHVDGDVSIALFDYPWKTAVDKSGNVYVADRDNHSVRKITPEGIVSTLAGSGSAGYADGNGTAAKFNQPLDVATDDAGNVYVADNLNHRIRKIDPAGNVTTLAGSGTAGYADGTGTAASFKNPSGLCVDKDGNIFVADRLNHRVRKIGPGAEVTTVAGDGYAGFVDGLQNNARFNGPYGIDVDANGALYIADLSNNKIRKIKDGSVSTIAGTSNGYLDGAGGGAQFSQPTDVCVDPGGNIFVADLGNHVIRKLYRK</sequence>
<evidence type="ECO:0000256" key="2">
    <source>
        <dbReference type="PROSITE-ProRule" id="PRU00504"/>
    </source>
</evidence>
<name>A0A291QVB8_9BACT</name>
<dbReference type="PROSITE" id="PS51125">
    <property type="entry name" value="NHL"/>
    <property type="match status" value="4"/>
</dbReference>
<evidence type="ECO:0000313" key="5">
    <source>
        <dbReference type="EMBL" id="ATL47794.1"/>
    </source>
</evidence>
<dbReference type="EMBL" id="CP023777">
    <property type="protein sequence ID" value="ATL47794.1"/>
    <property type="molecule type" value="Genomic_DNA"/>
</dbReference>
<dbReference type="SUPFAM" id="SSF101898">
    <property type="entry name" value="NHL repeat"/>
    <property type="match status" value="1"/>
</dbReference>
<organism evidence="5 6">
    <name type="scientific">Chitinophaga caeni</name>
    <dbReference type="NCBI Taxonomy" id="2029983"/>
    <lineage>
        <taxon>Bacteria</taxon>
        <taxon>Pseudomonadati</taxon>
        <taxon>Bacteroidota</taxon>
        <taxon>Chitinophagia</taxon>
        <taxon>Chitinophagales</taxon>
        <taxon>Chitinophagaceae</taxon>
        <taxon>Chitinophaga</taxon>
    </lineage>
</organism>
<dbReference type="Pfam" id="PF01833">
    <property type="entry name" value="TIG"/>
    <property type="match status" value="1"/>
</dbReference>
<dbReference type="InterPro" id="IPR001258">
    <property type="entry name" value="NHL_repeat"/>
</dbReference>
<evidence type="ECO:0000256" key="1">
    <source>
        <dbReference type="ARBA" id="ARBA00022737"/>
    </source>
</evidence>
<feature type="domain" description="IPT/TIG" evidence="4">
    <location>
        <begin position="32"/>
        <end position="101"/>
    </location>
</feature>
<dbReference type="InterPro" id="IPR013783">
    <property type="entry name" value="Ig-like_fold"/>
</dbReference>
<dbReference type="PANTHER" id="PTHR13833:SF71">
    <property type="entry name" value="NHL DOMAIN-CONTAINING PROTEIN"/>
    <property type="match status" value="1"/>
</dbReference>
<dbReference type="CDD" id="cd14953">
    <property type="entry name" value="NHL_like_1"/>
    <property type="match status" value="1"/>
</dbReference>
<dbReference type="SUPFAM" id="SSF81296">
    <property type="entry name" value="E set domains"/>
    <property type="match status" value="1"/>
</dbReference>
<evidence type="ECO:0000313" key="6">
    <source>
        <dbReference type="Proteomes" id="UP000220133"/>
    </source>
</evidence>
<proteinExistence type="predicted"/>
<dbReference type="Proteomes" id="UP000220133">
    <property type="component" value="Chromosome"/>
</dbReference>
<feature type="repeat" description="NHL" evidence="2">
    <location>
        <begin position="402"/>
        <end position="431"/>
    </location>
</feature>
<accession>A0A291QVB8</accession>
<dbReference type="Gene3D" id="2.120.10.30">
    <property type="entry name" value="TolB, C-terminal domain"/>
    <property type="match status" value="3"/>
</dbReference>
<gene>
    <name evidence="5" type="ORF">COR50_11800</name>
</gene>
<dbReference type="InterPro" id="IPR011042">
    <property type="entry name" value="6-blade_b-propeller_TolB-like"/>
</dbReference>
<dbReference type="RefSeq" id="WP_098194171.1">
    <property type="nucleotide sequence ID" value="NZ_CP023777.1"/>
</dbReference>
<dbReference type="Gene3D" id="2.60.40.10">
    <property type="entry name" value="Immunoglobulins"/>
    <property type="match status" value="1"/>
</dbReference>
<dbReference type="InterPro" id="IPR014756">
    <property type="entry name" value="Ig_E-set"/>
</dbReference>
<dbReference type="AlphaFoldDB" id="A0A291QVB8"/>